<keyword evidence="2" id="KW-0539">Nucleus</keyword>
<evidence type="ECO:0000313" key="5">
    <source>
        <dbReference type="EMBL" id="KAK9843737.1"/>
    </source>
</evidence>
<dbReference type="InterPro" id="IPR052181">
    <property type="entry name" value="5hmC_binding"/>
</dbReference>
<dbReference type="InterPro" id="IPR015947">
    <property type="entry name" value="PUA-like_sf"/>
</dbReference>
<dbReference type="CDD" id="cd21133">
    <property type="entry name" value="EVE"/>
    <property type="match status" value="1"/>
</dbReference>
<dbReference type="Proteomes" id="UP001445335">
    <property type="component" value="Unassembled WGS sequence"/>
</dbReference>
<dbReference type="Gene3D" id="3.10.590.10">
    <property type="entry name" value="ph1033 like domains"/>
    <property type="match status" value="1"/>
</dbReference>
<organism evidence="5 6">
    <name type="scientific">Elliptochloris bilobata</name>
    <dbReference type="NCBI Taxonomy" id="381761"/>
    <lineage>
        <taxon>Eukaryota</taxon>
        <taxon>Viridiplantae</taxon>
        <taxon>Chlorophyta</taxon>
        <taxon>core chlorophytes</taxon>
        <taxon>Trebouxiophyceae</taxon>
        <taxon>Trebouxiophyceae incertae sedis</taxon>
        <taxon>Elliptochloris clade</taxon>
        <taxon>Elliptochloris</taxon>
    </lineage>
</organism>
<sequence length="241" mass="25601">MAPKRERAESSSLTAAKRARGKSRQGAEAASVEAASPDSKGGGGSPNKAPKRQRKAKADKACTGGAEGGPSAPAPVPQGVQHFLLKSEPHEYSVDDLAAEKGGSGMWDGVRNYQARNVLRGLRVGDQGFFYHSSCAKPGVVGVCEVARWAYPDPTAVDEAHKGFDAQGTAANGEPRWWAVDVRLVRKLSRLVTLEELKTHATGALAGMPLLTRGRLSVQPVTPEQWAFILGLEGQDPVEPR</sequence>
<accession>A0AAW1SDH1</accession>
<dbReference type="InterPro" id="IPR047197">
    <property type="entry name" value="THYN1-like_EVE"/>
</dbReference>
<feature type="domain" description="EVE" evidence="4">
    <location>
        <begin position="82"/>
        <end position="231"/>
    </location>
</feature>
<gene>
    <name evidence="5" type="ORF">WJX81_004458</name>
</gene>
<name>A0AAW1SDH1_9CHLO</name>
<protein>
    <recommendedName>
        <fullName evidence="4">EVE domain-containing protein</fullName>
    </recommendedName>
</protein>
<keyword evidence="6" id="KW-1185">Reference proteome</keyword>
<dbReference type="SUPFAM" id="SSF88697">
    <property type="entry name" value="PUA domain-like"/>
    <property type="match status" value="1"/>
</dbReference>
<dbReference type="GO" id="GO:0005634">
    <property type="term" value="C:nucleus"/>
    <property type="evidence" value="ECO:0007669"/>
    <property type="project" value="UniProtKB-SubCell"/>
</dbReference>
<dbReference type="AlphaFoldDB" id="A0AAW1SDH1"/>
<dbReference type="EMBL" id="JALJOU010000005">
    <property type="protein sequence ID" value="KAK9843737.1"/>
    <property type="molecule type" value="Genomic_DNA"/>
</dbReference>
<evidence type="ECO:0000256" key="2">
    <source>
        <dbReference type="ARBA" id="ARBA00023242"/>
    </source>
</evidence>
<dbReference type="InterPro" id="IPR002740">
    <property type="entry name" value="EVE_domain"/>
</dbReference>
<feature type="region of interest" description="Disordered" evidence="3">
    <location>
        <begin position="1"/>
        <end position="78"/>
    </location>
</feature>
<evidence type="ECO:0000256" key="3">
    <source>
        <dbReference type="SAM" id="MobiDB-lite"/>
    </source>
</evidence>
<evidence type="ECO:0000313" key="6">
    <source>
        <dbReference type="Proteomes" id="UP001445335"/>
    </source>
</evidence>
<evidence type="ECO:0000256" key="1">
    <source>
        <dbReference type="ARBA" id="ARBA00004123"/>
    </source>
</evidence>
<dbReference type="PANTHER" id="PTHR14087:SF7">
    <property type="entry name" value="THYMOCYTE NUCLEAR PROTEIN 1"/>
    <property type="match status" value="1"/>
</dbReference>
<comment type="subcellular location">
    <subcellularLocation>
        <location evidence="1">Nucleus</location>
    </subcellularLocation>
</comment>
<reference evidence="5 6" key="1">
    <citation type="journal article" date="2024" name="Nat. Commun.">
        <title>Phylogenomics reveals the evolutionary origins of lichenization in chlorophyte algae.</title>
        <authorList>
            <person name="Puginier C."/>
            <person name="Libourel C."/>
            <person name="Otte J."/>
            <person name="Skaloud P."/>
            <person name="Haon M."/>
            <person name="Grisel S."/>
            <person name="Petersen M."/>
            <person name="Berrin J.G."/>
            <person name="Delaux P.M."/>
            <person name="Dal Grande F."/>
            <person name="Keller J."/>
        </authorList>
    </citation>
    <scope>NUCLEOTIDE SEQUENCE [LARGE SCALE GENOMIC DNA]</scope>
    <source>
        <strain evidence="5 6">SAG 245.80</strain>
    </source>
</reference>
<proteinExistence type="predicted"/>
<evidence type="ECO:0000259" key="4">
    <source>
        <dbReference type="Pfam" id="PF01878"/>
    </source>
</evidence>
<dbReference type="PANTHER" id="PTHR14087">
    <property type="entry name" value="THYMOCYTE NUCLEAR PROTEIN 1"/>
    <property type="match status" value="1"/>
</dbReference>
<dbReference type="Pfam" id="PF01878">
    <property type="entry name" value="EVE"/>
    <property type="match status" value="1"/>
</dbReference>
<comment type="caution">
    <text evidence="5">The sequence shown here is derived from an EMBL/GenBank/DDBJ whole genome shotgun (WGS) entry which is preliminary data.</text>
</comment>